<gene>
    <name evidence="2" type="ORF">PMAYCL1PPCAC_19128</name>
</gene>
<reference evidence="3" key="1">
    <citation type="submission" date="2022-10" db="EMBL/GenBank/DDBJ databases">
        <title>Genome assembly of Pristionchus species.</title>
        <authorList>
            <person name="Yoshida K."/>
            <person name="Sommer R.J."/>
        </authorList>
    </citation>
    <scope>NUCLEOTIDE SEQUENCE [LARGE SCALE GENOMIC DNA]</scope>
    <source>
        <strain evidence="3">RS5460</strain>
    </source>
</reference>
<accession>A0AAN5CQQ8</accession>
<feature type="transmembrane region" description="Helical" evidence="1">
    <location>
        <begin position="81"/>
        <end position="104"/>
    </location>
</feature>
<dbReference type="Proteomes" id="UP001328107">
    <property type="component" value="Unassembled WGS sequence"/>
</dbReference>
<protein>
    <submittedName>
        <fullName evidence="2">Uncharacterized protein</fullName>
    </submittedName>
</protein>
<comment type="caution">
    <text evidence="2">The sequence shown here is derived from an EMBL/GenBank/DDBJ whole genome shotgun (WGS) entry which is preliminary data.</text>
</comment>
<name>A0AAN5CQQ8_9BILA</name>
<dbReference type="AlphaFoldDB" id="A0AAN5CQQ8"/>
<feature type="transmembrane region" description="Helical" evidence="1">
    <location>
        <begin position="12"/>
        <end position="39"/>
    </location>
</feature>
<feature type="non-terminal residue" evidence="2">
    <location>
        <position position="1"/>
    </location>
</feature>
<organism evidence="2 3">
    <name type="scientific">Pristionchus mayeri</name>
    <dbReference type="NCBI Taxonomy" id="1317129"/>
    <lineage>
        <taxon>Eukaryota</taxon>
        <taxon>Metazoa</taxon>
        <taxon>Ecdysozoa</taxon>
        <taxon>Nematoda</taxon>
        <taxon>Chromadorea</taxon>
        <taxon>Rhabditida</taxon>
        <taxon>Rhabditina</taxon>
        <taxon>Diplogasteromorpha</taxon>
        <taxon>Diplogasteroidea</taxon>
        <taxon>Neodiplogasteridae</taxon>
        <taxon>Pristionchus</taxon>
    </lineage>
</organism>
<evidence type="ECO:0000256" key="1">
    <source>
        <dbReference type="SAM" id="Phobius"/>
    </source>
</evidence>
<keyword evidence="1" id="KW-0472">Membrane</keyword>
<keyword evidence="1" id="KW-0812">Transmembrane</keyword>
<dbReference type="PANTHER" id="PTHR34851">
    <property type="entry name" value="PROTEIN CBG05235-RELATED"/>
    <property type="match status" value="1"/>
</dbReference>
<proteinExistence type="predicted"/>
<keyword evidence="1" id="KW-1133">Transmembrane helix</keyword>
<dbReference type="EMBL" id="BTRK01000004">
    <property type="protein sequence ID" value="GMR48933.1"/>
    <property type="molecule type" value="Genomic_DNA"/>
</dbReference>
<dbReference type="PANTHER" id="PTHR34851:SF5">
    <property type="entry name" value="MARVEL DOMAIN-CONTAINING PROTEIN"/>
    <property type="match status" value="1"/>
</dbReference>
<sequence>TFQAIRTRRAIFMSPIMLMSIINVVALLIIFVVCMITGFGGHTSINDEIQTLYDKYEWFKCNVIGEDGDVPGKLNAYAQSYGWWGAFCSFFIIVLGIWTFIVHFDCFRTLKAKEGYPTAQYHGNDNITVPIYPTYPAPAYESATGVAGANPAPAYPGTPYDIPPSYTNTTATTADETPVKVPLP</sequence>
<evidence type="ECO:0000313" key="2">
    <source>
        <dbReference type="EMBL" id="GMR48933.1"/>
    </source>
</evidence>
<evidence type="ECO:0000313" key="3">
    <source>
        <dbReference type="Proteomes" id="UP001328107"/>
    </source>
</evidence>
<keyword evidence="3" id="KW-1185">Reference proteome</keyword>